<dbReference type="OrthoDB" id="5314997at2759"/>
<evidence type="ECO:0000256" key="1">
    <source>
        <dbReference type="SAM" id="MobiDB-lite"/>
    </source>
</evidence>
<evidence type="ECO:0000313" key="2">
    <source>
        <dbReference type="EMBL" id="KAF7198314.1"/>
    </source>
</evidence>
<gene>
    <name evidence="2" type="ORF">HII31_00053</name>
</gene>
<sequence>MSACVEARPPGGSSEQAVLQSKKTFPFFKLPRELRDDVYGRCTQRGDLLEMYCDFSNVSDAGVDVAAEPGLRLVSRQFKQEYEEEIARHPGSRSAWIALESAGTPDEEAGDDSEYGPPRDLDALGRLLSNVEVLRVTYRSYELEKDGTFTDWQSDSLGKADLIL</sequence>
<proteinExistence type="predicted"/>
<reference evidence="2" key="1">
    <citation type="submission" date="2020-04" db="EMBL/GenBank/DDBJ databases">
        <title>Draft genome resource of the tomato pathogen Pseudocercospora fuligena.</title>
        <authorList>
            <person name="Zaccaron A."/>
        </authorList>
    </citation>
    <scope>NUCLEOTIDE SEQUENCE</scope>
    <source>
        <strain evidence="2">PF001</strain>
    </source>
</reference>
<organism evidence="2 3">
    <name type="scientific">Pseudocercospora fuligena</name>
    <dbReference type="NCBI Taxonomy" id="685502"/>
    <lineage>
        <taxon>Eukaryota</taxon>
        <taxon>Fungi</taxon>
        <taxon>Dikarya</taxon>
        <taxon>Ascomycota</taxon>
        <taxon>Pezizomycotina</taxon>
        <taxon>Dothideomycetes</taxon>
        <taxon>Dothideomycetidae</taxon>
        <taxon>Mycosphaerellales</taxon>
        <taxon>Mycosphaerellaceae</taxon>
        <taxon>Pseudocercospora</taxon>
    </lineage>
</organism>
<dbReference type="AlphaFoldDB" id="A0A8H6VRW5"/>
<evidence type="ECO:0000313" key="3">
    <source>
        <dbReference type="Proteomes" id="UP000660729"/>
    </source>
</evidence>
<feature type="region of interest" description="Disordered" evidence="1">
    <location>
        <begin position="98"/>
        <end position="119"/>
    </location>
</feature>
<dbReference type="EMBL" id="JABCIY010000001">
    <property type="protein sequence ID" value="KAF7198314.1"/>
    <property type="molecule type" value="Genomic_DNA"/>
</dbReference>
<name>A0A8H6VRW5_9PEZI</name>
<protein>
    <submittedName>
        <fullName evidence="2">Uncharacterized protein</fullName>
    </submittedName>
</protein>
<comment type="caution">
    <text evidence="2">The sequence shown here is derived from an EMBL/GenBank/DDBJ whole genome shotgun (WGS) entry which is preliminary data.</text>
</comment>
<accession>A0A8H6VRW5</accession>
<keyword evidence="3" id="KW-1185">Reference proteome</keyword>
<feature type="compositionally biased region" description="Acidic residues" evidence="1">
    <location>
        <begin position="105"/>
        <end position="114"/>
    </location>
</feature>
<dbReference type="Proteomes" id="UP000660729">
    <property type="component" value="Unassembled WGS sequence"/>
</dbReference>